<comment type="caution">
    <text evidence="3">The sequence shown here is derived from an EMBL/GenBank/DDBJ whole genome shotgun (WGS) entry which is preliminary data.</text>
</comment>
<reference evidence="3" key="1">
    <citation type="submission" date="2020-06" db="EMBL/GenBank/DDBJ databases">
        <authorList>
            <person name="Li T."/>
            <person name="Hu X."/>
            <person name="Zhang T."/>
            <person name="Song X."/>
            <person name="Zhang H."/>
            <person name="Dai N."/>
            <person name="Sheng W."/>
            <person name="Hou X."/>
            <person name="Wei L."/>
        </authorList>
    </citation>
    <scope>NUCLEOTIDE SEQUENCE</scope>
    <source>
        <strain evidence="3">KEN1</strain>
        <tissue evidence="3">Leaf</tissue>
    </source>
</reference>
<organism evidence="3">
    <name type="scientific">Sesamum latifolium</name>
    <dbReference type="NCBI Taxonomy" id="2727402"/>
    <lineage>
        <taxon>Eukaryota</taxon>
        <taxon>Viridiplantae</taxon>
        <taxon>Streptophyta</taxon>
        <taxon>Embryophyta</taxon>
        <taxon>Tracheophyta</taxon>
        <taxon>Spermatophyta</taxon>
        <taxon>Magnoliopsida</taxon>
        <taxon>eudicotyledons</taxon>
        <taxon>Gunneridae</taxon>
        <taxon>Pentapetalae</taxon>
        <taxon>asterids</taxon>
        <taxon>lamiids</taxon>
        <taxon>Lamiales</taxon>
        <taxon>Pedaliaceae</taxon>
        <taxon>Sesamum</taxon>
    </lineage>
</organism>
<name>A0AAW2VJ85_9LAMI</name>
<feature type="region of interest" description="Disordered" evidence="1">
    <location>
        <begin position="50"/>
        <end position="100"/>
    </location>
</feature>
<dbReference type="Pfam" id="PF22936">
    <property type="entry name" value="Pol_BBD"/>
    <property type="match status" value="1"/>
</dbReference>
<gene>
    <name evidence="3" type="ORF">Slati_3014900</name>
</gene>
<dbReference type="EMBL" id="JACGWN010000010">
    <property type="protein sequence ID" value="KAL0428401.1"/>
    <property type="molecule type" value="Genomic_DNA"/>
</dbReference>
<sequence length="253" mass="28420">MDLDENYDHIRNQILLMEPLPSVNKPYSMVLRVEKQREVHMLFDQEENNSMMVRGQGISKPSGRQQSELREQKKKNIPNPLANTVEERLESDDGSKHPTDWKETVNVTIQRGLQKLMKGRGSGEENALNYAHVMDFAGINPILALNSVDSMKCGSWIIDTGASTHMCTDLNLFSYTKPAPKLNKITLPDGTTKRVQTMGDILLGSKIGLLDALHVPECHITGSPLTNWSVITVSNLHFFLPIVYCRTFGLNES</sequence>
<feature type="compositionally biased region" description="Basic and acidic residues" evidence="1">
    <location>
        <begin position="85"/>
        <end position="100"/>
    </location>
</feature>
<dbReference type="PANTHER" id="PTHR34222">
    <property type="entry name" value="GAG_PRE-INTEGRS DOMAIN-CONTAINING PROTEIN"/>
    <property type="match status" value="1"/>
</dbReference>
<feature type="domain" description="Retrovirus-related Pol polyprotein from transposon TNT 1-94-like beta-barrel" evidence="2">
    <location>
        <begin position="156"/>
        <end position="218"/>
    </location>
</feature>
<evidence type="ECO:0000256" key="1">
    <source>
        <dbReference type="SAM" id="MobiDB-lite"/>
    </source>
</evidence>
<dbReference type="AlphaFoldDB" id="A0AAW2VJ85"/>
<protein>
    <recommendedName>
        <fullName evidence="2">Retrovirus-related Pol polyprotein from transposon TNT 1-94-like beta-barrel domain-containing protein</fullName>
    </recommendedName>
</protein>
<reference evidence="3" key="2">
    <citation type="journal article" date="2024" name="Plant">
        <title>Genomic evolution and insights into agronomic trait innovations of Sesamum species.</title>
        <authorList>
            <person name="Miao H."/>
            <person name="Wang L."/>
            <person name="Qu L."/>
            <person name="Liu H."/>
            <person name="Sun Y."/>
            <person name="Le M."/>
            <person name="Wang Q."/>
            <person name="Wei S."/>
            <person name="Zheng Y."/>
            <person name="Lin W."/>
            <person name="Duan Y."/>
            <person name="Cao H."/>
            <person name="Xiong S."/>
            <person name="Wang X."/>
            <person name="Wei L."/>
            <person name="Li C."/>
            <person name="Ma Q."/>
            <person name="Ju M."/>
            <person name="Zhao R."/>
            <person name="Li G."/>
            <person name="Mu C."/>
            <person name="Tian Q."/>
            <person name="Mei H."/>
            <person name="Zhang T."/>
            <person name="Gao T."/>
            <person name="Zhang H."/>
        </authorList>
    </citation>
    <scope>NUCLEOTIDE SEQUENCE</scope>
    <source>
        <strain evidence="3">KEN1</strain>
    </source>
</reference>
<dbReference type="InterPro" id="IPR054722">
    <property type="entry name" value="PolX-like_BBD"/>
</dbReference>
<evidence type="ECO:0000313" key="3">
    <source>
        <dbReference type="EMBL" id="KAL0428401.1"/>
    </source>
</evidence>
<proteinExistence type="predicted"/>
<dbReference type="PANTHER" id="PTHR34222:SF99">
    <property type="entry name" value="PROTEIN, PUTATIVE-RELATED"/>
    <property type="match status" value="1"/>
</dbReference>
<evidence type="ECO:0000259" key="2">
    <source>
        <dbReference type="Pfam" id="PF22936"/>
    </source>
</evidence>
<accession>A0AAW2VJ85</accession>